<name>C1C1Q4_CALCM</name>
<dbReference type="InterPro" id="IPR007130">
    <property type="entry name" value="DAGAT"/>
</dbReference>
<accession>C1C1Q4</accession>
<evidence type="ECO:0000256" key="4">
    <source>
        <dbReference type="ARBA" id="ARBA00022679"/>
    </source>
</evidence>
<evidence type="ECO:0000256" key="9">
    <source>
        <dbReference type="ARBA" id="ARBA00023136"/>
    </source>
</evidence>
<sequence>MNFNRFKEPFRLFGIHFAPLCLPLERRLRTVGALAWSGLIFIGLLLGGIVFFYCLLTSKYQWIIWPYLTWYIYDIRTPFTGGRDINGRLCRKYRNLPIWRYFKGYFPHKIIKTGDLDPNKSYLVGSHPHGLMASGSFAGFSTNDAFFQELYPNMKARVISASSMFFIPFVRELILALGVVSCLKNSMEIALSKGKGLANILIVGGALEAMNLGHKDVIKLYLQKRKGFIKIAIRMGTDIVPSFTFGENDLYHQLEHPFLKKIQLWGEKIVGFAPLVFNGRGIFQYSFGFLPLRKPLHVVIGSPIPVEMDPNPSKEKIEEVHRIYMDKLKELYDKYNPLYGDPNIKLEIG</sequence>
<protein>
    <recommendedName>
        <fullName evidence="11">Acyltransferase</fullName>
        <ecNumber evidence="11">2.3.1.-</ecNumber>
    </recommendedName>
</protein>
<proteinExistence type="evidence at transcript level"/>
<comment type="subcellular location">
    <subcellularLocation>
        <location evidence="1 11">Endoplasmic reticulum membrane</location>
        <topology evidence="1 11">Multi-pass membrane protein</topology>
    </subcellularLocation>
</comment>
<feature type="transmembrane region" description="Helical" evidence="11">
    <location>
        <begin position="33"/>
        <end position="56"/>
    </location>
</feature>
<keyword evidence="7 11" id="KW-1133">Transmembrane helix</keyword>
<keyword evidence="9 11" id="KW-0472">Membrane</keyword>
<keyword evidence="5 11" id="KW-0812">Transmembrane</keyword>
<keyword evidence="10 12" id="KW-0012">Acyltransferase</keyword>
<evidence type="ECO:0000256" key="2">
    <source>
        <dbReference type="ARBA" id="ARBA00005420"/>
    </source>
</evidence>
<organism evidence="12">
    <name type="scientific">Caligus clemensi</name>
    <name type="common">Sea louse</name>
    <dbReference type="NCBI Taxonomy" id="344056"/>
    <lineage>
        <taxon>Eukaryota</taxon>
        <taxon>Metazoa</taxon>
        <taxon>Ecdysozoa</taxon>
        <taxon>Arthropoda</taxon>
        <taxon>Crustacea</taxon>
        <taxon>Multicrustacea</taxon>
        <taxon>Hexanauplia</taxon>
        <taxon>Copepoda</taxon>
        <taxon>Siphonostomatoida</taxon>
        <taxon>Caligidae</taxon>
        <taxon>Caligus</taxon>
    </lineage>
</organism>
<evidence type="ECO:0000256" key="3">
    <source>
        <dbReference type="ARBA" id="ARBA00022516"/>
    </source>
</evidence>
<dbReference type="EC" id="2.3.1.-" evidence="11"/>
<evidence type="ECO:0000313" key="12">
    <source>
        <dbReference type="EMBL" id="ACO15207.1"/>
    </source>
</evidence>
<dbReference type="GO" id="GO:0019432">
    <property type="term" value="P:triglyceride biosynthetic process"/>
    <property type="evidence" value="ECO:0007669"/>
    <property type="project" value="TreeGrafter"/>
</dbReference>
<reference evidence="12" key="1">
    <citation type="submission" date="2009-03" db="EMBL/GenBank/DDBJ databases">
        <title>Caligus clemensi ESTs and full-length cDNAs.</title>
        <authorList>
            <person name="Yasuike M."/>
            <person name="von Schalburg K."/>
            <person name="Cooper G."/>
            <person name="Leong J."/>
            <person name="Jones S.R.M."/>
            <person name="Koop B.F."/>
        </authorList>
    </citation>
    <scope>NUCLEOTIDE SEQUENCE</scope>
    <source>
        <tissue evidence="12">Whole</tissue>
    </source>
</reference>
<evidence type="ECO:0000256" key="7">
    <source>
        <dbReference type="ARBA" id="ARBA00022989"/>
    </source>
</evidence>
<evidence type="ECO:0000256" key="11">
    <source>
        <dbReference type="RuleBase" id="RU367023"/>
    </source>
</evidence>
<evidence type="ECO:0000256" key="6">
    <source>
        <dbReference type="ARBA" id="ARBA00022824"/>
    </source>
</evidence>
<evidence type="ECO:0000256" key="1">
    <source>
        <dbReference type="ARBA" id="ARBA00004477"/>
    </source>
</evidence>
<dbReference type="Pfam" id="PF03982">
    <property type="entry name" value="DAGAT"/>
    <property type="match status" value="1"/>
</dbReference>
<keyword evidence="8" id="KW-0443">Lipid metabolism</keyword>
<evidence type="ECO:0000256" key="10">
    <source>
        <dbReference type="ARBA" id="ARBA00023315"/>
    </source>
</evidence>
<keyword evidence="3" id="KW-0444">Lipid biosynthesis</keyword>
<gene>
    <name evidence="12" type="primary">MOGT1</name>
</gene>
<comment type="caution">
    <text evidence="11">Lacks conserved residue(s) required for the propagation of feature annotation.</text>
</comment>
<dbReference type="PANTHER" id="PTHR12317:SF79">
    <property type="entry name" value="ACYLTRANSFERASE"/>
    <property type="match status" value="1"/>
</dbReference>
<keyword evidence="4 11" id="KW-0808">Transferase</keyword>
<dbReference type="PANTHER" id="PTHR12317">
    <property type="entry name" value="DIACYLGLYCEROL O-ACYLTRANSFERASE"/>
    <property type="match status" value="1"/>
</dbReference>
<evidence type="ECO:0000256" key="8">
    <source>
        <dbReference type="ARBA" id="ARBA00023098"/>
    </source>
</evidence>
<evidence type="ECO:0000256" key="5">
    <source>
        <dbReference type="ARBA" id="ARBA00022692"/>
    </source>
</evidence>
<comment type="similarity">
    <text evidence="2 11">Belongs to the diacylglycerol acyltransferase family.</text>
</comment>
<keyword evidence="6 11" id="KW-0256">Endoplasmic reticulum</keyword>
<dbReference type="EMBL" id="BT080783">
    <property type="protein sequence ID" value="ACO15207.1"/>
    <property type="molecule type" value="mRNA"/>
</dbReference>
<dbReference type="AlphaFoldDB" id="C1C1Q4"/>
<dbReference type="GO" id="GO:0004144">
    <property type="term" value="F:diacylglycerol O-acyltransferase activity"/>
    <property type="evidence" value="ECO:0007669"/>
    <property type="project" value="TreeGrafter"/>
</dbReference>
<dbReference type="CDD" id="cd07987">
    <property type="entry name" value="LPLAT_MGAT-like"/>
    <property type="match status" value="1"/>
</dbReference>
<dbReference type="GO" id="GO:0005789">
    <property type="term" value="C:endoplasmic reticulum membrane"/>
    <property type="evidence" value="ECO:0007669"/>
    <property type="project" value="UniProtKB-SubCell"/>
</dbReference>